<dbReference type="InterPro" id="IPR015943">
    <property type="entry name" value="WD40/YVTN_repeat-like_dom_sf"/>
</dbReference>
<sequence length="307" mass="34170">MKLEAVAKDFENDAKHIKKKKENLNALQSLVRGLHGKDSAAKQKTYRQIRLIKDDFAPEHVESLRDDDQGLYEYLRDGCTKKTSPWTIPVLLGWLAYYHQREATQFYNSCGLPFRLYPKTPGGNAKAKKRSGPIMPVELPERKSAQEAHTSTISVSAPIRLPHASSVMCVQFSARGDRIVTATKSGEIAVWPTHNLSASSSRLEIATYPNSPAYGCFSPNGEMIASVAWDDAGGLQNSNIENGPQYPRFGHDYRATTVSFSPNGERAITAAWDGHIRVWSTKDGQLGRIDIHRSQSIAATRWMTPLK</sequence>
<dbReference type="PANTHER" id="PTHR44019:SF8">
    <property type="entry name" value="POC1 CENTRIOLAR PROTEIN HOMOLOG"/>
    <property type="match status" value="1"/>
</dbReference>
<dbReference type="AlphaFoldDB" id="A0AAJ1C1I9"/>
<dbReference type="PANTHER" id="PTHR44019">
    <property type="entry name" value="WD REPEAT-CONTAINING PROTEIN 55"/>
    <property type="match status" value="1"/>
</dbReference>
<protein>
    <submittedName>
        <fullName evidence="4">WD40 repeat domain-containing protein</fullName>
    </submittedName>
</protein>
<evidence type="ECO:0000313" key="4">
    <source>
        <dbReference type="EMBL" id="MCO5960099.1"/>
    </source>
</evidence>
<gene>
    <name evidence="4" type="ORF">NBH21_25365</name>
</gene>
<feature type="repeat" description="WD" evidence="3">
    <location>
        <begin position="160"/>
        <end position="201"/>
    </location>
</feature>
<evidence type="ECO:0000256" key="3">
    <source>
        <dbReference type="PROSITE-ProRule" id="PRU00221"/>
    </source>
</evidence>
<dbReference type="InterPro" id="IPR050505">
    <property type="entry name" value="WDR55/POC1"/>
</dbReference>
<keyword evidence="1 3" id="KW-0853">WD repeat</keyword>
<dbReference type="InterPro" id="IPR011047">
    <property type="entry name" value="Quinoprotein_ADH-like_sf"/>
</dbReference>
<dbReference type="SUPFAM" id="SSF50998">
    <property type="entry name" value="Quinoprotein alcohol dehydrogenase-like"/>
    <property type="match status" value="1"/>
</dbReference>
<dbReference type="EMBL" id="JAMXLX010000015">
    <property type="protein sequence ID" value="MCO5960099.1"/>
    <property type="molecule type" value="Genomic_DNA"/>
</dbReference>
<dbReference type="Gene3D" id="2.130.10.10">
    <property type="entry name" value="YVTN repeat-like/Quinoprotein amine dehydrogenase"/>
    <property type="match status" value="1"/>
</dbReference>
<feature type="repeat" description="WD" evidence="3">
    <location>
        <begin position="248"/>
        <end position="289"/>
    </location>
</feature>
<dbReference type="PROSITE" id="PS50082">
    <property type="entry name" value="WD_REPEATS_2"/>
    <property type="match status" value="2"/>
</dbReference>
<dbReference type="SMART" id="SM00320">
    <property type="entry name" value="WD40"/>
    <property type="match status" value="2"/>
</dbReference>
<dbReference type="InterPro" id="IPR001680">
    <property type="entry name" value="WD40_rpt"/>
</dbReference>
<proteinExistence type="predicted"/>
<organism evidence="4 5">
    <name type="scientific">Ciceribacter sichuanensis</name>
    <dbReference type="NCBI Taxonomy" id="2949647"/>
    <lineage>
        <taxon>Bacteria</taxon>
        <taxon>Pseudomonadati</taxon>
        <taxon>Pseudomonadota</taxon>
        <taxon>Alphaproteobacteria</taxon>
        <taxon>Hyphomicrobiales</taxon>
        <taxon>Rhizobiaceae</taxon>
        <taxon>Ciceribacter</taxon>
    </lineage>
</organism>
<evidence type="ECO:0000256" key="1">
    <source>
        <dbReference type="ARBA" id="ARBA00022574"/>
    </source>
</evidence>
<evidence type="ECO:0000256" key="2">
    <source>
        <dbReference type="ARBA" id="ARBA00022737"/>
    </source>
</evidence>
<dbReference type="RefSeq" id="WP_250914753.1">
    <property type="nucleotide sequence ID" value="NZ_JAMXLX010000015.1"/>
</dbReference>
<evidence type="ECO:0000313" key="5">
    <source>
        <dbReference type="Proteomes" id="UP001155380"/>
    </source>
</evidence>
<comment type="caution">
    <text evidence="4">The sequence shown here is derived from an EMBL/GenBank/DDBJ whole genome shotgun (WGS) entry which is preliminary data.</text>
</comment>
<dbReference type="PROSITE" id="PS50294">
    <property type="entry name" value="WD_REPEATS_REGION"/>
    <property type="match status" value="1"/>
</dbReference>
<dbReference type="Pfam" id="PF00400">
    <property type="entry name" value="WD40"/>
    <property type="match status" value="2"/>
</dbReference>
<dbReference type="Proteomes" id="UP001155380">
    <property type="component" value="Unassembled WGS sequence"/>
</dbReference>
<name>A0AAJ1C1I9_9HYPH</name>
<accession>A0AAJ1C1I9</accession>
<keyword evidence="2" id="KW-0677">Repeat</keyword>
<reference evidence="4" key="1">
    <citation type="submission" date="2022-06" db="EMBL/GenBank/DDBJ databases">
        <authorList>
            <person name="Sun Q."/>
        </authorList>
    </citation>
    <scope>NUCLEOTIDE SEQUENCE</scope>
    <source>
        <strain evidence="4">S101</strain>
    </source>
</reference>